<keyword evidence="9" id="KW-1185">Reference proteome</keyword>
<evidence type="ECO:0000256" key="2">
    <source>
        <dbReference type="ARBA" id="ARBA00009677"/>
    </source>
</evidence>
<dbReference type="Pfam" id="PF00460">
    <property type="entry name" value="Flg_bb_rod"/>
    <property type="match status" value="1"/>
</dbReference>
<dbReference type="Pfam" id="PF22692">
    <property type="entry name" value="LlgE_F_G_D1"/>
    <property type="match status" value="1"/>
</dbReference>
<evidence type="ECO:0000256" key="4">
    <source>
        <dbReference type="RuleBase" id="RU362116"/>
    </source>
</evidence>
<dbReference type="InterPro" id="IPR037925">
    <property type="entry name" value="FlgE/F/G-like"/>
</dbReference>
<sequence>MIYINPKRVKEGYEMIQSLYSSSSALLAYSKAQDSTAHNIANVNTPAFQSFSQTFSELANQGGVKLNSVRTDEGTGYLIPTGNSLDFSINGNGYFKVTDAEGNESYTRRGDFSVDAAGDLVTKDGGIVAAGVADGGRLEIADNGEIFSDGAYKGRIEVVDKNGNPMPEDSYGIEQGTLEASDTDIAKEIVDSMVYLSSYKANIVTTQTADQMLGTIIDMMA</sequence>
<evidence type="ECO:0000259" key="5">
    <source>
        <dbReference type="Pfam" id="PF00460"/>
    </source>
</evidence>
<feature type="domain" description="Flagellar hook protein FlgE/F/G-like D1" evidence="7">
    <location>
        <begin position="89"/>
        <end position="132"/>
    </location>
</feature>
<evidence type="ECO:0000256" key="1">
    <source>
        <dbReference type="ARBA" id="ARBA00004117"/>
    </source>
</evidence>
<dbReference type="InterPro" id="IPR053967">
    <property type="entry name" value="LlgE_F_G-like_D1"/>
</dbReference>
<comment type="similarity">
    <text evidence="2 4">Belongs to the flagella basal body rod proteins family.</text>
</comment>
<evidence type="ECO:0000259" key="7">
    <source>
        <dbReference type="Pfam" id="PF22692"/>
    </source>
</evidence>
<gene>
    <name evidence="8" type="ORF">EP073_03165</name>
</gene>
<reference evidence="8 9" key="1">
    <citation type="submission" date="2019-01" db="EMBL/GenBank/DDBJ databases">
        <title>Geovibrio thiophilus DSM 11263, complete genome.</title>
        <authorList>
            <person name="Spring S."/>
            <person name="Bunk B."/>
            <person name="Sproer C."/>
        </authorList>
    </citation>
    <scope>NUCLEOTIDE SEQUENCE [LARGE SCALE GENOMIC DNA]</scope>
    <source>
        <strain evidence="8 9">DSM 11263</strain>
    </source>
</reference>
<accession>A0A410JW89</accession>
<dbReference type="KEGG" id="gtl:EP073_03165"/>
<evidence type="ECO:0000256" key="3">
    <source>
        <dbReference type="ARBA" id="ARBA00023143"/>
    </source>
</evidence>
<feature type="domain" description="Flagellar basal body rod protein N-terminal" evidence="5">
    <location>
        <begin position="19"/>
        <end position="49"/>
    </location>
</feature>
<proteinExistence type="inferred from homology"/>
<dbReference type="AlphaFoldDB" id="A0A410JW89"/>
<evidence type="ECO:0000313" key="8">
    <source>
        <dbReference type="EMBL" id="QAR32434.1"/>
    </source>
</evidence>
<evidence type="ECO:0000313" key="9">
    <source>
        <dbReference type="Proteomes" id="UP000287502"/>
    </source>
</evidence>
<keyword evidence="8" id="KW-0282">Flagellum</keyword>
<keyword evidence="3 4" id="KW-0975">Bacterial flagellum</keyword>
<dbReference type="EMBL" id="CP035108">
    <property type="protein sequence ID" value="QAR32434.1"/>
    <property type="molecule type" value="Genomic_DNA"/>
</dbReference>
<name>A0A410JW89_9BACT</name>
<dbReference type="Proteomes" id="UP000287502">
    <property type="component" value="Chromosome"/>
</dbReference>
<dbReference type="NCBIfam" id="TIGR03506">
    <property type="entry name" value="FlgEFG_subfam"/>
    <property type="match status" value="1"/>
</dbReference>
<dbReference type="PANTHER" id="PTHR30435">
    <property type="entry name" value="FLAGELLAR PROTEIN"/>
    <property type="match status" value="1"/>
</dbReference>
<organism evidence="8 9">
    <name type="scientific">Geovibrio thiophilus</name>
    <dbReference type="NCBI Taxonomy" id="139438"/>
    <lineage>
        <taxon>Bacteria</taxon>
        <taxon>Pseudomonadati</taxon>
        <taxon>Deferribacterota</taxon>
        <taxon>Deferribacteres</taxon>
        <taxon>Deferribacterales</taxon>
        <taxon>Geovibrionaceae</taxon>
        <taxon>Geovibrio</taxon>
    </lineage>
</organism>
<dbReference type="Pfam" id="PF06429">
    <property type="entry name" value="Flg_bbr_C"/>
    <property type="match status" value="1"/>
</dbReference>
<keyword evidence="8" id="KW-0966">Cell projection</keyword>
<keyword evidence="8" id="KW-0969">Cilium</keyword>
<dbReference type="PANTHER" id="PTHR30435:SF19">
    <property type="entry name" value="FLAGELLAR BASAL-BODY ROD PROTEIN FLGG"/>
    <property type="match status" value="1"/>
</dbReference>
<dbReference type="InterPro" id="IPR001444">
    <property type="entry name" value="Flag_bb_rod_N"/>
</dbReference>
<comment type="subcellular location">
    <subcellularLocation>
        <location evidence="1 4">Bacterial flagellum basal body</location>
    </subcellularLocation>
</comment>
<evidence type="ECO:0000259" key="6">
    <source>
        <dbReference type="Pfam" id="PF06429"/>
    </source>
</evidence>
<dbReference type="InterPro" id="IPR020013">
    <property type="entry name" value="Flagellar_FlgE/F/G"/>
</dbReference>
<protein>
    <submittedName>
        <fullName evidence="8">Flagellar hook basal-body protein</fullName>
    </submittedName>
</protein>
<dbReference type="OrthoDB" id="9804559at2"/>
<dbReference type="GO" id="GO:0009425">
    <property type="term" value="C:bacterial-type flagellum basal body"/>
    <property type="evidence" value="ECO:0007669"/>
    <property type="project" value="UniProtKB-SubCell"/>
</dbReference>
<feature type="domain" description="Flagellar basal-body/hook protein C-terminal" evidence="6">
    <location>
        <begin position="175"/>
        <end position="219"/>
    </location>
</feature>
<dbReference type="GO" id="GO:0071978">
    <property type="term" value="P:bacterial-type flagellum-dependent swarming motility"/>
    <property type="evidence" value="ECO:0007669"/>
    <property type="project" value="TreeGrafter"/>
</dbReference>
<dbReference type="InterPro" id="IPR010930">
    <property type="entry name" value="Flg_bb/hook_C_dom"/>
</dbReference>
<dbReference type="SUPFAM" id="SSF117143">
    <property type="entry name" value="Flagellar hook protein flgE"/>
    <property type="match status" value="1"/>
</dbReference>